<dbReference type="OrthoDB" id="10491067at2759"/>
<feature type="region of interest" description="Disordered" evidence="1">
    <location>
        <begin position="203"/>
        <end position="239"/>
    </location>
</feature>
<keyword evidence="3" id="KW-1185">Reference proteome</keyword>
<accession>A0A3M7T4N3</accession>
<dbReference type="EMBL" id="REGN01000291">
    <property type="protein sequence ID" value="RNA42972.1"/>
    <property type="molecule type" value="Genomic_DNA"/>
</dbReference>
<reference evidence="2 3" key="1">
    <citation type="journal article" date="2018" name="Sci. Rep.">
        <title>Genomic signatures of local adaptation to the degree of environmental predictability in rotifers.</title>
        <authorList>
            <person name="Franch-Gras L."/>
            <person name="Hahn C."/>
            <person name="Garcia-Roger E.M."/>
            <person name="Carmona M.J."/>
            <person name="Serra M."/>
            <person name="Gomez A."/>
        </authorList>
    </citation>
    <scope>NUCLEOTIDE SEQUENCE [LARGE SCALE GENOMIC DNA]</scope>
    <source>
        <strain evidence="2">HYR1</strain>
    </source>
</reference>
<protein>
    <submittedName>
        <fullName evidence="2">Uncharacterized protein</fullName>
    </submittedName>
</protein>
<dbReference type="Proteomes" id="UP000276133">
    <property type="component" value="Unassembled WGS sequence"/>
</dbReference>
<comment type="caution">
    <text evidence="2">The sequence shown here is derived from an EMBL/GenBank/DDBJ whole genome shotgun (WGS) entry which is preliminary data.</text>
</comment>
<evidence type="ECO:0000256" key="1">
    <source>
        <dbReference type="SAM" id="MobiDB-lite"/>
    </source>
</evidence>
<name>A0A3M7T4N3_BRAPC</name>
<gene>
    <name evidence="2" type="ORF">BpHYR1_047471</name>
</gene>
<evidence type="ECO:0000313" key="2">
    <source>
        <dbReference type="EMBL" id="RNA42972.1"/>
    </source>
</evidence>
<dbReference type="AlphaFoldDB" id="A0A3M7T4N3"/>
<sequence>MKKLFLLFLRSPVTKNLRNRKTLKKLEKTRQTIEQDYYYMSLEMKELGILKNQNRSKDSLIPLETERKFQESEQTYRDEKANDVDIKEDDCGFDEFNFSKVLNKRRTSLQAPELPKSVENKRKFSLDSSGVPLSKSAFYAINNEKKNIKSALHYLPEENNLEHRSLCSGSFLKSDLDFSQKASQAYSARTQYSVKSGLTNPTTLSNLSNLTSNSQRRSSYLPSSSTRLPKIRKHEDEKKRQVSFGKVELNQLEIPTLYRHSNVAMEKFKLDPHFYLPNGHLKRRYSLPKLDETLDAIKNCRYIRRGSSEQEDNIDVTNIFKDIFQNDILSGNMERSFINEEDDDDF</sequence>
<evidence type="ECO:0000313" key="3">
    <source>
        <dbReference type="Proteomes" id="UP000276133"/>
    </source>
</evidence>
<organism evidence="2 3">
    <name type="scientific">Brachionus plicatilis</name>
    <name type="common">Marine rotifer</name>
    <name type="synonym">Brachionus muelleri</name>
    <dbReference type="NCBI Taxonomy" id="10195"/>
    <lineage>
        <taxon>Eukaryota</taxon>
        <taxon>Metazoa</taxon>
        <taxon>Spiralia</taxon>
        <taxon>Gnathifera</taxon>
        <taxon>Rotifera</taxon>
        <taxon>Eurotatoria</taxon>
        <taxon>Monogononta</taxon>
        <taxon>Pseudotrocha</taxon>
        <taxon>Ploima</taxon>
        <taxon>Brachionidae</taxon>
        <taxon>Brachionus</taxon>
    </lineage>
</organism>
<feature type="compositionally biased region" description="Low complexity" evidence="1">
    <location>
        <begin position="203"/>
        <end position="227"/>
    </location>
</feature>
<proteinExistence type="predicted"/>